<evidence type="ECO:0000313" key="1">
    <source>
        <dbReference type="EMBL" id="KAF2217837.1"/>
    </source>
</evidence>
<accession>A0A6A6FWM9</accession>
<organism evidence="1 2">
    <name type="scientific">Cercospora zeae-maydis SCOH1-5</name>
    <dbReference type="NCBI Taxonomy" id="717836"/>
    <lineage>
        <taxon>Eukaryota</taxon>
        <taxon>Fungi</taxon>
        <taxon>Dikarya</taxon>
        <taxon>Ascomycota</taxon>
        <taxon>Pezizomycotina</taxon>
        <taxon>Dothideomycetes</taxon>
        <taxon>Dothideomycetidae</taxon>
        <taxon>Mycosphaerellales</taxon>
        <taxon>Mycosphaerellaceae</taxon>
        <taxon>Cercospora</taxon>
    </lineage>
</organism>
<dbReference type="AlphaFoldDB" id="A0A6A6FWM9"/>
<evidence type="ECO:0000313" key="2">
    <source>
        <dbReference type="Proteomes" id="UP000799539"/>
    </source>
</evidence>
<gene>
    <name evidence="1" type="ORF">CERZMDRAFT_89620</name>
</gene>
<dbReference type="EMBL" id="ML992662">
    <property type="protein sequence ID" value="KAF2217837.1"/>
    <property type="molecule type" value="Genomic_DNA"/>
</dbReference>
<name>A0A6A6FWM9_9PEZI</name>
<dbReference type="Proteomes" id="UP000799539">
    <property type="component" value="Unassembled WGS sequence"/>
</dbReference>
<reference evidence="1" key="1">
    <citation type="journal article" date="2020" name="Stud. Mycol.">
        <title>101 Dothideomycetes genomes: a test case for predicting lifestyles and emergence of pathogens.</title>
        <authorList>
            <person name="Haridas S."/>
            <person name="Albert R."/>
            <person name="Binder M."/>
            <person name="Bloem J."/>
            <person name="Labutti K."/>
            <person name="Salamov A."/>
            <person name="Andreopoulos B."/>
            <person name="Baker S."/>
            <person name="Barry K."/>
            <person name="Bills G."/>
            <person name="Bluhm B."/>
            <person name="Cannon C."/>
            <person name="Castanera R."/>
            <person name="Culley D."/>
            <person name="Daum C."/>
            <person name="Ezra D."/>
            <person name="Gonzalez J."/>
            <person name="Henrissat B."/>
            <person name="Kuo A."/>
            <person name="Liang C."/>
            <person name="Lipzen A."/>
            <person name="Lutzoni F."/>
            <person name="Magnuson J."/>
            <person name="Mondo S."/>
            <person name="Nolan M."/>
            <person name="Ohm R."/>
            <person name="Pangilinan J."/>
            <person name="Park H.-J."/>
            <person name="Ramirez L."/>
            <person name="Alfaro M."/>
            <person name="Sun H."/>
            <person name="Tritt A."/>
            <person name="Yoshinaga Y."/>
            <person name="Zwiers L.-H."/>
            <person name="Turgeon B."/>
            <person name="Goodwin S."/>
            <person name="Spatafora J."/>
            <person name="Crous P."/>
            <person name="Grigoriev I."/>
        </authorList>
    </citation>
    <scope>NUCLEOTIDE SEQUENCE</scope>
    <source>
        <strain evidence="1">SCOH1-5</strain>
    </source>
</reference>
<protein>
    <submittedName>
        <fullName evidence="1">Uncharacterized protein</fullName>
    </submittedName>
</protein>
<keyword evidence="2" id="KW-1185">Reference proteome</keyword>
<sequence length="96" mass="10660">MTRSLQHQSCRTTRAATSTLPTLSAIDARSRTLRLFTKDFEGTGVGVKACLKGATGNGMSYEFIHGMRDDGFYGRYPFGMFLHHSPKRSPLQRSTS</sequence>
<proteinExistence type="predicted"/>